<evidence type="ECO:0000313" key="5">
    <source>
        <dbReference type="Proteomes" id="UP000185687"/>
    </source>
</evidence>
<feature type="transmembrane region" description="Helical" evidence="2">
    <location>
        <begin position="264"/>
        <end position="282"/>
    </location>
</feature>
<evidence type="ECO:0000256" key="2">
    <source>
        <dbReference type="SAM" id="Phobius"/>
    </source>
</evidence>
<evidence type="ECO:0000313" key="6">
    <source>
        <dbReference type="Proteomes" id="UP000187321"/>
    </source>
</evidence>
<name>A0A1N7CP41_9EURY</name>
<accession>A0A1N7CP41</accession>
<sequence length="285" mass="30361">MVLTTAFGGVLVAVALFFLWNTWTYVSQYRTISSVDPDATPTMQPGETVTLTGRARVSESAPTPDPRGDAERTDDSDGTDGTEDADDADAGVVAWRIRRRKRKRRGTSSSGSGRRGRRYKWSTERGGLEVGDLEIESDAGTVALDPDATKELMPGGATFGTADPWDSAGLHLGEPDIDTRIDDPRDIGPDLPVDINVGPLSTGERSRFQVSRIDDGDQVIAHGELEMGDDGLTLTEGSSASLVLANGSIGDLIGRLRMEIAKNVLFALVLLAFAAATFAGYVDVS</sequence>
<dbReference type="OrthoDB" id="203823at2157"/>
<keyword evidence="2" id="KW-0812">Transmembrane</keyword>
<feature type="compositionally biased region" description="Polar residues" evidence="1">
    <location>
        <begin position="41"/>
        <end position="51"/>
    </location>
</feature>
<dbReference type="EMBL" id="CP019327">
    <property type="protein sequence ID" value="APX96991.1"/>
    <property type="molecule type" value="Genomic_DNA"/>
</dbReference>
<keyword evidence="2" id="KW-1133">Transmembrane helix</keyword>
<dbReference type="AlphaFoldDB" id="A0A1N7CP41"/>
<evidence type="ECO:0000256" key="1">
    <source>
        <dbReference type="SAM" id="MobiDB-lite"/>
    </source>
</evidence>
<evidence type="ECO:0000313" key="4">
    <source>
        <dbReference type="EMBL" id="SIR65379.1"/>
    </source>
</evidence>
<dbReference type="KEGG" id="hda:BB347_10370"/>
<dbReference type="RefSeq" id="WP_076581190.1">
    <property type="nucleotide sequence ID" value="NZ_CP019327.1"/>
</dbReference>
<proteinExistence type="predicted"/>
<evidence type="ECO:0000313" key="3">
    <source>
        <dbReference type="EMBL" id="APX96991.1"/>
    </source>
</evidence>
<organism evidence="4 5">
    <name type="scientific">Natronorubrum daqingense</name>
    <dbReference type="NCBI Taxonomy" id="588898"/>
    <lineage>
        <taxon>Archaea</taxon>
        <taxon>Methanobacteriati</taxon>
        <taxon>Methanobacteriota</taxon>
        <taxon>Stenosarchaea group</taxon>
        <taxon>Halobacteria</taxon>
        <taxon>Halobacteriales</taxon>
        <taxon>Natrialbaceae</taxon>
        <taxon>Natronorubrum</taxon>
    </lineage>
</organism>
<dbReference type="GeneID" id="30956351"/>
<keyword evidence="2" id="KW-0472">Membrane</keyword>
<feature type="compositionally biased region" description="Acidic residues" evidence="1">
    <location>
        <begin position="76"/>
        <end position="89"/>
    </location>
</feature>
<protein>
    <submittedName>
        <fullName evidence="4">Uncharacterized protein</fullName>
    </submittedName>
</protein>
<dbReference type="EMBL" id="FTNP01000002">
    <property type="protein sequence ID" value="SIR65379.1"/>
    <property type="molecule type" value="Genomic_DNA"/>
</dbReference>
<reference evidence="4 5" key="2">
    <citation type="submission" date="2017-01" db="EMBL/GenBank/DDBJ databases">
        <authorList>
            <person name="Mah S.A."/>
            <person name="Swanson W.J."/>
            <person name="Moy G.W."/>
            <person name="Vacquier V.D."/>
        </authorList>
    </citation>
    <scope>NUCLEOTIDE SEQUENCE [LARGE SCALE GENOMIC DNA]</scope>
    <source>
        <strain evidence="4 5">CGMCC 1.8909</strain>
    </source>
</reference>
<gene>
    <name evidence="3" type="ORF">BB347_10370</name>
    <name evidence="4" type="ORF">SAMN05421809_1805</name>
</gene>
<feature type="compositionally biased region" description="Basic residues" evidence="1">
    <location>
        <begin position="96"/>
        <end position="106"/>
    </location>
</feature>
<feature type="region of interest" description="Disordered" evidence="1">
    <location>
        <begin position="35"/>
        <end position="120"/>
    </location>
</feature>
<feature type="compositionally biased region" description="Basic and acidic residues" evidence="1">
    <location>
        <begin position="66"/>
        <end position="75"/>
    </location>
</feature>
<dbReference type="Proteomes" id="UP000187321">
    <property type="component" value="Chromosome"/>
</dbReference>
<dbReference type="Proteomes" id="UP000185687">
    <property type="component" value="Unassembled WGS sequence"/>
</dbReference>
<reference evidence="3 6" key="1">
    <citation type="submission" date="2017-01" db="EMBL/GenBank/DDBJ databases">
        <title>Complete genome sequence of Haloterrigena daqingensis type strain (JX313T).</title>
        <authorList>
            <person name="Shuang W."/>
        </authorList>
    </citation>
    <scope>NUCLEOTIDE SEQUENCE [LARGE SCALE GENOMIC DNA]</scope>
    <source>
        <strain evidence="3 6">JX313</strain>
    </source>
</reference>
<keyword evidence="5" id="KW-1185">Reference proteome</keyword>
<feature type="transmembrane region" description="Helical" evidence="2">
    <location>
        <begin position="6"/>
        <end position="26"/>
    </location>
</feature>